<reference evidence="2 3" key="1">
    <citation type="submission" date="2015-05" db="EMBL/GenBank/DDBJ databases">
        <title>Evolution of Trichinella species and genotypes.</title>
        <authorList>
            <person name="Korhonen P.K."/>
            <person name="Edoardo P."/>
            <person name="Giuseppe L.R."/>
            <person name="Gasser R.B."/>
        </authorList>
    </citation>
    <scope>NUCLEOTIDE SEQUENCE [LARGE SCALE GENOMIC DNA]</scope>
    <source>
        <strain evidence="2">ISS10</strain>
    </source>
</reference>
<organism evidence="2 3">
    <name type="scientific">Trichinella nativa</name>
    <dbReference type="NCBI Taxonomy" id="6335"/>
    <lineage>
        <taxon>Eukaryota</taxon>
        <taxon>Metazoa</taxon>
        <taxon>Ecdysozoa</taxon>
        <taxon>Nematoda</taxon>
        <taxon>Enoplea</taxon>
        <taxon>Dorylaimia</taxon>
        <taxon>Trichinellida</taxon>
        <taxon>Trichinellidae</taxon>
        <taxon>Trichinella</taxon>
    </lineage>
</organism>
<keyword evidence="1" id="KW-0732">Signal</keyword>
<name>A0A0V1KIP5_9BILA</name>
<gene>
    <name evidence="2" type="ORF">T02_2714</name>
</gene>
<evidence type="ECO:0000313" key="2">
    <source>
        <dbReference type="EMBL" id="KRZ47108.1"/>
    </source>
</evidence>
<proteinExistence type="predicted"/>
<accession>A0A0V1KIP5</accession>
<evidence type="ECO:0000256" key="1">
    <source>
        <dbReference type="SAM" id="SignalP"/>
    </source>
</evidence>
<dbReference type="AlphaFoldDB" id="A0A0V1KIP5"/>
<sequence length="34" mass="3679">MTVVLCFILSCTVVADLSCPAPLARSQVQQERPC</sequence>
<feature type="chain" id="PRO_5012520314" evidence="1">
    <location>
        <begin position="16"/>
        <end position="34"/>
    </location>
</feature>
<dbReference type="EMBL" id="JYDW01001379">
    <property type="protein sequence ID" value="KRZ47108.1"/>
    <property type="molecule type" value="Genomic_DNA"/>
</dbReference>
<keyword evidence="3" id="KW-1185">Reference proteome</keyword>
<feature type="signal peptide" evidence="1">
    <location>
        <begin position="1"/>
        <end position="15"/>
    </location>
</feature>
<protein>
    <submittedName>
        <fullName evidence="2">Uncharacterized protein</fullName>
    </submittedName>
</protein>
<comment type="caution">
    <text evidence="2">The sequence shown here is derived from an EMBL/GenBank/DDBJ whole genome shotgun (WGS) entry which is preliminary data.</text>
</comment>
<evidence type="ECO:0000313" key="3">
    <source>
        <dbReference type="Proteomes" id="UP000054721"/>
    </source>
</evidence>
<dbReference type="Proteomes" id="UP000054721">
    <property type="component" value="Unassembled WGS sequence"/>
</dbReference>